<dbReference type="PROSITE" id="PS50158">
    <property type="entry name" value="ZF_CCHC"/>
    <property type="match status" value="1"/>
</dbReference>
<evidence type="ECO:0000259" key="5">
    <source>
        <dbReference type="PROSITE" id="PS50158"/>
    </source>
</evidence>
<dbReference type="SUPFAM" id="SSF57756">
    <property type="entry name" value="Retrovirus zinc finger-like domains"/>
    <property type="match status" value="1"/>
</dbReference>
<dbReference type="AlphaFoldDB" id="A0A8C8CFL0"/>
<keyword evidence="7" id="KW-1185">Reference proteome</keyword>
<name>A0A8C8CFL0_ONCTS</name>
<evidence type="ECO:0000256" key="3">
    <source>
        <dbReference type="ARBA" id="ARBA00022833"/>
    </source>
</evidence>
<proteinExistence type="predicted"/>
<dbReference type="GO" id="GO:0008270">
    <property type="term" value="F:zinc ion binding"/>
    <property type="evidence" value="ECO:0007669"/>
    <property type="project" value="UniProtKB-KW"/>
</dbReference>
<evidence type="ECO:0000256" key="2">
    <source>
        <dbReference type="ARBA" id="ARBA00022771"/>
    </source>
</evidence>
<dbReference type="InterPro" id="IPR033446">
    <property type="entry name" value="ZCCHC24_Znf-3CxxC"/>
</dbReference>
<evidence type="ECO:0000313" key="7">
    <source>
        <dbReference type="Proteomes" id="UP000694402"/>
    </source>
</evidence>
<gene>
    <name evidence="6" type="primary">ZCCHC24</name>
</gene>
<dbReference type="InterPro" id="IPR036875">
    <property type="entry name" value="Znf_CCHC_sf"/>
</dbReference>
<reference evidence="6" key="2">
    <citation type="submission" date="2025-09" db="UniProtKB">
        <authorList>
            <consortium name="Ensembl"/>
        </authorList>
    </citation>
    <scope>IDENTIFICATION</scope>
</reference>
<reference evidence="6" key="1">
    <citation type="submission" date="2025-08" db="UniProtKB">
        <authorList>
            <consortium name="Ensembl"/>
        </authorList>
    </citation>
    <scope>IDENTIFICATION</scope>
</reference>
<evidence type="ECO:0000313" key="6">
    <source>
        <dbReference type="Ensembl" id="ENSOTSP00005008565.2"/>
    </source>
</evidence>
<dbReference type="InterPro" id="IPR025829">
    <property type="entry name" value="Zn_knuckle_CX2CX3GHX4C"/>
</dbReference>
<dbReference type="Gene3D" id="4.10.60.10">
    <property type="entry name" value="Zinc finger, CCHC-type"/>
    <property type="match status" value="1"/>
</dbReference>
<dbReference type="GO" id="GO:0003676">
    <property type="term" value="F:nucleic acid binding"/>
    <property type="evidence" value="ECO:0007669"/>
    <property type="project" value="InterPro"/>
</dbReference>
<evidence type="ECO:0000256" key="1">
    <source>
        <dbReference type="ARBA" id="ARBA00022723"/>
    </source>
</evidence>
<dbReference type="Pfam" id="PF17180">
    <property type="entry name" value="Zn_ribbon_3CxxC_2"/>
    <property type="match status" value="1"/>
</dbReference>
<keyword evidence="2 4" id="KW-0863">Zinc-finger</keyword>
<keyword evidence="3" id="KW-0862">Zinc</keyword>
<dbReference type="InterPro" id="IPR027377">
    <property type="entry name" value="ZAR1/RTP1-5-like_Znf-3CxxC"/>
</dbReference>
<keyword evidence="1" id="KW-0479">Metal-binding</keyword>
<sequence>MMSAIDTGTSVYQPAQLLNWIYMSLQDSHQTNDFEAFRPDSESSPPDENNYKQRSAAAVDLSSALNSNYLNNFLQLQRNEALNNHLYRRSSPYGSLSNIVDGLSSLTDHFSDLSVSSESRKPSKRPPPNYLCHLCFNKGHYIKDCPQARPKGEGQTPYQGKKRCFGEYKCPKCKRKWMSGNSWANMGQECIKCHINVYPHKQRLLWVKTISSETAVGQNHIFRDCCGSEPYLQRLLWVRTISSQTAVGQNHIFRDCCGSEPYLQRLLWIRTISSETAVGQNHIFRDCCGSEPYLPRLLWVRTISSETAVGQNHIFRDCCGSKPGLTRLPWVKTRSSETAVDQNHIFPDCCGSEPYLQRLLWVRTISYETDVVQNIQYQ</sequence>
<dbReference type="Ensembl" id="ENSOTST00005009448.2">
    <property type="protein sequence ID" value="ENSOTSP00005008565.2"/>
    <property type="gene ID" value="ENSOTSG00005004677.2"/>
</dbReference>
<evidence type="ECO:0000256" key="4">
    <source>
        <dbReference type="PROSITE-ProRule" id="PRU00047"/>
    </source>
</evidence>
<accession>A0A8C8CFL0</accession>
<dbReference type="InterPro" id="IPR001878">
    <property type="entry name" value="Znf_CCHC"/>
</dbReference>
<protein>
    <recommendedName>
        <fullName evidence="5">CCHC-type domain-containing protein</fullName>
    </recommendedName>
</protein>
<feature type="domain" description="CCHC-type" evidence="5">
    <location>
        <begin position="132"/>
        <end position="147"/>
    </location>
</feature>
<organism evidence="6 7">
    <name type="scientific">Oncorhynchus tshawytscha</name>
    <name type="common">Chinook salmon</name>
    <name type="synonym">Salmo tshawytscha</name>
    <dbReference type="NCBI Taxonomy" id="74940"/>
    <lineage>
        <taxon>Eukaryota</taxon>
        <taxon>Metazoa</taxon>
        <taxon>Chordata</taxon>
        <taxon>Craniata</taxon>
        <taxon>Vertebrata</taxon>
        <taxon>Euteleostomi</taxon>
        <taxon>Actinopterygii</taxon>
        <taxon>Neopterygii</taxon>
        <taxon>Teleostei</taxon>
        <taxon>Protacanthopterygii</taxon>
        <taxon>Salmoniformes</taxon>
        <taxon>Salmonidae</taxon>
        <taxon>Salmoninae</taxon>
        <taxon>Oncorhynchus</taxon>
    </lineage>
</organism>
<dbReference type="Pfam" id="PF13696">
    <property type="entry name" value="zf-CCHC_2"/>
    <property type="match status" value="1"/>
</dbReference>
<dbReference type="SMART" id="SM01328">
    <property type="entry name" value="zf-3CxxC"/>
    <property type="match status" value="1"/>
</dbReference>
<dbReference type="Proteomes" id="UP000694402">
    <property type="component" value="Unassembled WGS sequence"/>
</dbReference>
<dbReference type="GeneTree" id="ENSGT00390000008264"/>